<dbReference type="Proteomes" id="UP001059596">
    <property type="component" value="Unassembled WGS sequence"/>
</dbReference>
<feature type="region of interest" description="Disordered" evidence="1">
    <location>
        <begin position="41"/>
        <end position="61"/>
    </location>
</feature>
<dbReference type="AlphaFoldDB" id="A0A9P9YU74"/>
<dbReference type="EMBL" id="JAMKOV010000002">
    <property type="protein sequence ID" value="KAI8042990.1"/>
    <property type="molecule type" value="Genomic_DNA"/>
</dbReference>
<comment type="caution">
    <text evidence="2">The sequence shown here is derived from an EMBL/GenBank/DDBJ whole genome shotgun (WGS) entry which is preliminary data.</text>
</comment>
<feature type="compositionally biased region" description="Basic residues" evidence="1">
    <location>
        <begin position="43"/>
        <end position="61"/>
    </location>
</feature>
<sequence>MTTTSVYIIYCLKRKKEEDVYALERHNKSWFFNRKIMSCNSTKKQKKKINKQNKDKRFRAP</sequence>
<organism evidence="2 3">
    <name type="scientific">Drosophila gunungcola</name>
    <name type="common">fruit fly</name>
    <dbReference type="NCBI Taxonomy" id="103775"/>
    <lineage>
        <taxon>Eukaryota</taxon>
        <taxon>Metazoa</taxon>
        <taxon>Ecdysozoa</taxon>
        <taxon>Arthropoda</taxon>
        <taxon>Hexapoda</taxon>
        <taxon>Insecta</taxon>
        <taxon>Pterygota</taxon>
        <taxon>Neoptera</taxon>
        <taxon>Endopterygota</taxon>
        <taxon>Diptera</taxon>
        <taxon>Brachycera</taxon>
        <taxon>Muscomorpha</taxon>
        <taxon>Ephydroidea</taxon>
        <taxon>Drosophilidae</taxon>
        <taxon>Drosophila</taxon>
        <taxon>Sophophora</taxon>
    </lineage>
</organism>
<proteinExistence type="predicted"/>
<accession>A0A9P9YU74</accession>
<evidence type="ECO:0000313" key="2">
    <source>
        <dbReference type="EMBL" id="KAI8042990.1"/>
    </source>
</evidence>
<evidence type="ECO:0000256" key="1">
    <source>
        <dbReference type="SAM" id="MobiDB-lite"/>
    </source>
</evidence>
<reference evidence="2" key="1">
    <citation type="journal article" date="2023" name="Genome Biol. Evol.">
        <title>Long-read-based Genome Assembly of Drosophila gunungcola Reveals Fewer Chemosensory Genes in Flower-breeding Species.</title>
        <authorList>
            <person name="Negi A."/>
            <person name="Liao B.Y."/>
            <person name="Yeh S.D."/>
        </authorList>
    </citation>
    <scope>NUCLEOTIDE SEQUENCE</scope>
    <source>
        <strain evidence="2">Sukarami</strain>
    </source>
</reference>
<feature type="non-terminal residue" evidence="2">
    <location>
        <position position="61"/>
    </location>
</feature>
<evidence type="ECO:0000313" key="3">
    <source>
        <dbReference type="Proteomes" id="UP001059596"/>
    </source>
</evidence>
<protein>
    <submittedName>
        <fullName evidence="2">Uncharacterized protein</fullName>
    </submittedName>
</protein>
<gene>
    <name evidence="2" type="ORF">M5D96_004314</name>
</gene>
<keyword evidence="3" id="KW-1185">Reference proteome</keyword>
<name>A0A9P9YU74_9MUSC</name>